<dbReference type="Gene3D" id="3.40.630.30">
    <property type="match status" value="1"/>
</dbReference>
<keyword evidence="3" id="KW-1185">Reference proteome</keyword>
<proteinExistence type="predicted"/>
<dbReference type="OrthoDB" id="8304386at2"/>
<dbReference type="RefSeq" id="WP_103910921.1">
    <property type="nucleotide sequence ID" value="NZ_FNUZ01000004.1"/>
</dbReference>
<dbReference type="PROSITE" id="PS51186">
    <property type="entry name" value="GNAT"/>
    <property type="match status" value="1"/>
</dbReference>
<dbReference type="InterPro" id="IPR000182">
    <property type="entry name" value="GNAT_dom"/>
</dbReference>
<accession>A0A1H5ZR52</accession>
<feature type="domain" description="N-acetyltransferase" evidence="1">
    <location>
        <begin position="5"/>
        <end position="165"/>
    </location>
</feature>
<evidence type="ECO:0000259" key="1">
    <source>
        <dbReference type="PROSITE" id="PS51186"/>
    </source>
</evidence>
<organism evidence="2 3">
    <name type="scientific">Thalassococcus halodurans</name>
    <dbReference type="NCBI Taxonomy" id="373675"/>
    <lineage>
        <taxon>Bacteria</taxon>
        <taxon>Pseudomonadati</taxon>
        <taxon>Pseudomonadota</taxon>
        <taxon>Alphaproteobacteria</taxon>
        <taxon>Rhodobacterales</taxon>
        <taxon>Roseobacteraceae</taxon>
        <taxon>Thalassococcus</taxon>
    </lineage>
</organism>
<dbReference type="AlphaFoldDB" id="A0A1H5ZR52"/>
<sequence>MEAVITLMPLPRADVEQVYHLQLPEDQLRFGGRIEEVTAEVEPECDYHCAVAGDEIVGFFKLDRGYHLRVPTAPLAQCGYEDGDLGLRMVIVGQQFQGKGYGKALMAALPEYILSVYKAKRAFLTVNFENPRAKHVYLANGWTDTELVYKDGGAGPQHILKLEIL</sequence>
<dbReference type="CDD" id="cd04301">
    <property type="entry name" value="NAT_SF"/>
    <property type="match status" value="1"/>
</dbReference>
<gene>
    <name evidence="2" type="ORF">SAMN04488045_2586</name>
</gene>
<dbReference type="SUPFAM" id="SSF55729">
    <property type="entry name" value="Acyl-CoA N-acyltransferases (Nat)"/>
    <property type="match status" value="1"/>
</dbReference>
<dbReference type="GO" id="GO:0016747">
    <property type="term" value="F:acyltransferase activity, transferring groups other than amino-acyl groups"/>
    <property type="evidence" value="ECO:0007669"/>
    <property type="project" value="InterPro"/>
</dbReference>
<dbReference type="Pfam" id="PF00583">
    <property type="entry name" value="Acetyltransf_1"/>
    <property type="match status" value="1"/>
</dbReference>
<evidence type="ECO:0000313" key="3">
    <source>
        <dbReference type="Proteomes" id="UP000236752"/>
    </source>
</evidence>
<evidence type="ECO:0000313" key="2">
    <source>
        <dbReference type="EMBL" id="SEG38672.1"/>
    </source>
</evidence>
<dbReference type="EMBL" id="FNUZ01000004">
    <property type="protein sequence ID" value="SEG38672.1"/>
    <property type="molecule type" value="Genomic_DNA"/>
</dbReference>
<dbReference type="InterPro" id="IPR016181">
    <property type="entry name" value="Acyl_CoA_acyltransferase"/>
</dbReference>
<dbReference type="Proteomes" id="UP000236752">
    <property type="component" value="Unassembled WGS sequence"/>
</dbReference>
<protein>
    <submittedName>
        <fullName evidence="2">Acetyltransferase (GNAT) domain-containing protein</fullName>
    </submittedName>
</protein>
<keyword evidence="2" id="KW-0808">Transferase</keyword>
<reference evidence="2 3" key="1">
    <citation type="submission" date="2016-10" db="EMBL/GenBank/DDBJ databases">
        <authorList>
            <person name="de Groot N.N."/>
        </authorList>
    </citation>
    <scope>NUCLEOTIDE SEQUENCE [LARGE SCALE GENOMIC DNA]</scope>
    <source>
        <strain evidence="2 3">DSM 26915</strain>
    </source>
</reference>
<name>A0A1H5ZR52_9RHOB</name>